<name>A0AAW0C7V1_9AGAR</name>
<feature type="transmembrane region" description="Helical" evidence="1">
    <location>
        <begin position="134"/>
        <end position="156"/>
    </location>
</feature>
<organism evidence="2 3">
    <name type="scientific">Favolaschia claudopus</name>
    <dbReference type="NCBI Taxonomy" id="2862362"/>
    <lineage>
        <taxon>Eukaryota</taxon>
        <taxon>Fungi</taxon>
        <taxon>Dikarya</taxon>
        <taxon>Basidiomycota</taxon>
        <taxon>Agaricomycotina</taxon>
        <taxon>Agaricomycetes</taxon>
        <taxon>Agaricomycetidae</taxon>
        <taxon>Agaricales</taxon>
        <taxon>Marasmiineae</taxon>
        <taxon>Mycenaceae</taxon>
        <taxon>Favolaschia</taxon>
    </lineage>
</organism>
<dbReference type="Proteomes" id="UP001362999">
    <property type="component" value="Unassembled WGS sequence"/>
</dbReference>
<protein>
    <submittedName>
        <fullName evidence="2">Uncharacterized protein</fullName>
    </submittedName>
</protein>
<dbReference type="AlphaFoldDB" id="A0AAW0C7V1"/>
<dbReference type="EMBL" id="JAWWNJ010000022">
    <property type="protein sequence ID" value="KAK7033770.1"/>
    <property type="molecule type" value="Genomic_DNA"/>
</dbReference>
<comment type="caution">
    <text evidence="2">The sequence shown here is derived from an EMBL/GenBank/DDBJ whole genome shotgun (WGS) entry which is preliminary data.</text>
</comment>
<keyword evidence="1" id="KW-1133">Transmembrane helix</keyword>
<accession>A0AAW0C7V1</accession>
<gene>
    <name evidence="2" type="ORF">R3P38DRAFT_3185557</name>
</gene>
<reference evidence="2 3" key="1">
    <citation type="journal article" date="2024" name="J Genomics">
        <title>Draft genome sequencing and assembly of Favolaschia claudopus CIRM-BRFM 2984 isolated from oak limbs.</title>
        <authorList>
            <person name="Navarro D."/>
            <person name="Drula E."/>
            <person name="Chaduli D."/>
            <person name="Cazenave R."/>
            <person name="Ahrendt S."/>
            <person name="Wang J."/>
            <person name="Lipzen A."/>
            <person name="Daum C."/>
            <person name="Barry K."/>
            <person name="Grigoriev I.V."/>
            <person name="Favel A."/>
            <person name="Rosso M.N."/>
            <person name="Martin F."/>
        </authorList>
    </citation>
    <scope>NUCLEOTIDE SEQUENCE [LARGE SCALE GENOMIC DNA]</scope>
    <source>
        <strain evidence="2 3">CIRM-BRFM 2984</strain>
    </source>
</reference>
<evidence type="ECO:0000313" key="2">
    <source>
        <dbReference type="EMBL" id="KAK7033770.1"/>
    </source>
</evidence>
<keyword evidence="3" id="KW-1185">Reference proteome</keyword>
<evidence type="ECO:0000313" key="3">
    <source>
        <dbReference type="Proteomes" id="UP001362999"/>
    </source>
</evidence>
<evidence type="ECO:0000256" key="1">
    <source>
        <dbReference type="SAM" id="Phobius"/>
    </source>
</evidence>
<proteinExistence type="predicted"/>
<keyword evidence="1" id="KW-0812">Transmembrane</keyword>
<keyword evidence="1" id="KW-0472">Membrane</keyword>
<sequence length="228" mass="24887">MLTSVFLFIRRSDLLLGYCTSKTISKPASIYNATPTTCTAFAFPQPIRGDPCRLLHRLEDTPGRNLRASIPSNPVCEIRIAPMPHPLFPLLLLLLLLLLPRPNSDSVLTPTTLRATYSSGFHAAQTTPAQYRPLAPAIVSFFAAVVLSSTSFLVVADAGDSVLRKRQAEVPRVVPRWIGHGSGIGVLFCQIGEDGNTRGSRRLRARVVGWAMSDPCRIAPRDNPPLGY</sequence>